<keyword evidence="2" id="KW-1185">Reference proteome</keyword>
<dbReference type="EMBL" id="JARAKF010000001">
    <property type="protein sequence ID" value="MDU8996973.1"/>
    <property type="molecule type" value="Genomic_DNA"/>
</dbReference>
<dbReference type="Proteomes" id="UP001257627">
    <property type="component" value="Unassembled WGS sequence"/>
</dbReference>
<evidence type="ECO:0000313" key="1">
    <source>
        <dbReference type="EMBL" id="MDU8996973.1"/>
    </source>
</evidence>
<sequence length="256" mass="28875">MAEQREARFLIHDEPQHLLVRAGGEPSPLYEPADPRDYEDLGAFTRSTPLDDDGLVLPADLADALRSWSLSRPSDGFPSRRHMRKHVERGLELGQALARHLGPAWVVRYWDERQGSAKFVCWGCGRLDWALEEHGEPPHPLDIVVEGEFKWFPLRAEGFGDFAPDGPVGSLHLSEELVADLYAWAKSIDTTVNLDLRDREDGKYDDEWERLFHEGTELARRVAHELGPARKVTYKGLANGGTAAMTSVTWQGDRKL</sequence>
<protein>
    <submittedName>
        <fullName evidence="1">Uncharacterized protein</fullName>
    </submittedName>
</protein>
<dbReference type="RefSeq" id="WP_225900324.1">
    <property type="nucleotide sequence ID" value="NZ_CP107955.1"/>
</dbReference>
<name>A0ABU3USS7_9ACTN</name>
<reference evidence="1 2" key="1">
    <citation type="submission" date="2023-02" db="EMBL/GenBank/DDBJ databases">
        <authorList>
            <person name="Maleckis M."/>
        </authorList>
    </citation>
    <scope>NUCLEOTIDE SEQUENCE [LARGE SCALE GENOMIC DNA]</scope>
    <source>
        <strain evidence="1 2">P8-A2</strain>
    </source>
</reference>
<organism evidence="1 2">
    <name type="scientific">Streptomyces mirabilis</name>
    <dbReference type="NCBI Taxonomy" id="68239"/>
    <lineage>
        <taxon>Bacteria</taxon>
        <taxon>Bacillati</taxon>
        <taxon>Actinomycetota</taxon>
        <taxon>Actinomycetes</taxon>
        <taxon>Kitasatosporales</taxon>
        <taxon>Streptomycetaceae</taxon>
        <taxon>Streptomyces</taxon>
    </lineage>
</organism>
<gene>
    <name evidence="1" type="ORF">PU648_32420</name>
</gene>
<evidence type="ECO:0000313" key="2">
    <source>
        <dbReference type="Proteomes" id="UP001257627"/>
    </source>
</evidence>
<accession>A0ABU3USS7</accession>
<proteinExistence type="predicted"/>
<comment type="caution">
    <text evidence="1">The sequence shown here is derived from an EMBL/GenBank/DDBJ whole genome shotgun (WGS) entry which is preliminary data.</text>
</comment>